<evidence type="ECO:0000313" key="2">
    <source>
        <dbReference type="Proteomes" id="UP000237105"/>
    </source>
</evidence>
<proteinExistence type="predicted"/>
<name>A0A2P5AF14_PARAD</name>
<reference evidence="2" key="1">
    <citation type="submission" date="2016-06" db="EMBL/GenBank/DDBJ databases">
        <title>Parallel loss of symbiosis genes in relatives of nitrogen-fixing non-legume Parasponia.</title>
        <authorList>
            <person name="Van Velzen R."/>
            <person name="Holmer R."/>
            <person name="Bu F."/>
            <person name="Rutten L."/>
            <person name="Van Zeijl A."/>
            <person name="Liu W."/>
            <person name="Santuari L."/>
            <person name="Cao Q."/>
            <person name="Sharma T."/>
            <person name="Shen D."/>
            <person name="Roswanjaya Y."/>
            <person name="Wardhani T."/>
            <person name="Kalhor M.S."/>
            <person name="Jansen J."/>
            <person name="Van den Hoogen J."/>
            <person name="Gungor B."/>
            <person name="Hartog M."/>
            <person name="Hontelez J."/>
            <person name="Verver J."/>
            <person name="Yang W.-C."/>
            <person name="Schijlen E."/>
            <person name="Repin R."/>
            <person name="Schilthuizen M."/>
            <person name="Schranz E."/>
            <person name="Heidstra R."/>
            <person name="Miyata K."/>
            <person name="Fedorova E."/>
            <person name="Kohlen W."/>
            <person name="Bisseling T."/>
            <person name="Smit S."/>
            <person name="Geurts R."/>
        </authorList>
    </citation>
    <scope>NUCLEOTIDE SEQUENCE [LARGE SCALE GENOMIC DNA]</scope>
    <source>
        <strain evidence="2">cv. WU1-14</strain>
    </source>
</reference>
<keyword evidence="2" id="KW-1185">Reference proteome</keyword>
<dbReference type="AlphaFoldDB" id="A0A2P5AF14"/>
<comment type="caution">
    <text evidence="1">The sequence shown here is derived from an EMBL/GenBank/DDBJ whole genome shotgun (WGS) entry which is preliminary data.</text>
</comment>
<evidence type="ECO:0000313" key="1">
    <source>
        <dbReference type="EMBL" id="PON35129.1"/>
    </source>
</evidence>
<sequence>MISMIEDFVCGFDDIDEVARRLISQLASEIEWPRTPLKNGYSSNLVFSEFKHVDMRILDILF</sequence>
<protein>
    <submittedName>
        <fullName evidence="1">Uncharacterized protein</fullName>
    </submittedName>
</protein>
<organism evidence="1 2">
    <name type="scientific">Parasponia andersonii</name>
    <name type="common">Sponia andersonii</name>
    <dbReference type="NCBI Taxonomy" id="3476"/>
    <lineage>
        <taxon>Eukaryota</taxon>
        <taxon>Viridiplantae</taxon>
        <taxon>Streptophyta</taxon>
        <taxon>Embryophyta</taxon>
        <taxon>Tracheophyta</taxon>
        <taxon>Spermatophyta</taxon>
        <taxon>Magnoliopsida</taxon>
        <taxon>eudicotyledons</taxon>
        <taxon>Gunneridae</taxon>
        <taxon>Pentapetalae</taxon>
        <taxon>rosids</taxon>
        <taxon>fabids</taxon>
        <taxon>Rosales</taxon>
        <taxon>Cannabaceae</taxon>
        <taxon>Parasponia</taxon>
    </lineage>
</organism>
<dbReference type="EMBL" id="JXTB01000626">
    <property type="protein sequence ID" value="PON35129.1"/>
    <property type="molecule type" value="Genomic_DNA"/>
</dbReference>
<dbReference type="Proteomes" id="UP000237105">
    <property type="component" value="Unassembled WGS sequence"/>
</dbReference>
<gene>
    <name evidence="1" type="ORF">PanWU01x14_338740</name>
</gene>
<accession>A0A2P5AF14</accession>